<keyword evidence="1" id="KW-1185">Reference proteome</keyword>
<dbReference type="AlphaFoldDB" id="A0A1I7WFH9"/>
<evidence type="ECO:0000313" key="2">
    <source>
        <dbReference type="WBParaSite" id="Hba_03723"/>
    </source>
</evidence>
<dbReference type="Proteomes" id="UP000095283">
    <property type="component" value="Unplaced"/>
</dbReference>
<accession>A0A1I7WFH9</accession>
<organism evidence="1 2">
    <name type="scientific">Heterorhabditis bacteriophora</name>
    <name type="common">Entomopathogenic nematode worm</name>
    <dbReference type="NCBI Taxonomy" id="37862"/>
    <lineage>
        <taxon>Eukaryota</taxon>
        <taxon>Metazoa</taxon>
        <taxon>Ecdysozoa</taxon>
        <taxon>Nematoda</taxon>
        <taxon>Chromadorea</taxon>
        <taxon>Rhabditida</taxon>
        <taxon>Rhabditina</taxon>
        <taxon>Rhabditomorpha</taxon>
        <taxon>Strongyloidea</taxon>
        <taxon>Heterorhabditidae</taxon>
        <taxon>Heterorhabditis</taxon>
    </lineage>
</organism>
<dbReference type="WBParaSite" id="Hba_03723">
    <property type="protein sequence ID" value="Hba_03723"/>
    <property type="gene ID" value="Hba_03723"/>
</dbReference>
<proteinExistence type="predicted"/>
<sequence>MRIVSHTYVKVFLSIFRSKDIQQFSLFSSSFILYCI</sequence>
<evidence type="ECO:0000313" key="1">
    <source>
        <dbReference type="Proteomes" id="UP000095283"/>
    </source>
</evidence>
<reference evidence="2" key="1">
    <citation type="submission" date="2016-11" db="UniProtKB">
        <authorList>
            <consortium name="WormBaseParasite"/>
        </authorList>
    </citation>
    <scope>IDENTIFICATION</scope>
</reference>
<name>A0A1I7WFH9_HETBA</name>
<protein>
    <submittedName>
        <fullName evidence="2">Uncharacterized protein</fullName>
    </submittedName>
</protein>